<evidence type="ECO:0000256" key="8">
    <source>
        <dbReference type="ARBA" id="ARBA00023136"/>
    </source>
</evidence>
<keyword evidence="9" id="KW-0413">Isomerase</keyword>
<dbReference type="eggNOG" id="KOG1371">
    <property type="taxonomic scope" value="Eukaryota"/>
</dbReference>
<dbReference type="FunCoup" id="A0A059CJB4">
    <property type="interactions" value="316"/>
</dbReference>
<protein>
    <recommendedName>
        <fullName evidence="12">UDP-glucuronate 4-epimerase</fullName>
        <ecNumber evidence="12">5.1.3.6</ecNumber>
    </recommendedName>
</protein>
<accession>A0A059CJB4</accession>
<dbReference type="EC" id="5.1.3.6" evidence="12"/>
<feature type="transmembrane region" description="Helical" evidence="13">
    <location>
        <begin position="33"/>
        <end position="52"/>
    </location>
</feature>
<evidence type="ECO:0000256" key="6">
    <source>
        <dbReference type="ARBA" id="ARBA00023027"/>
    </source>
</evidence>
<dbReference type="PANTHER" id="PTHR43574">
    <property type="entry name" value="EPIMERASE-RELATED"/>
    <property type="match status" value="1"/>
</dbReference>
<dbReference type="GO" id="GO:0032580">
    <property type="term" value="C:Golgi cisterna membrane"/>
    <property type="evidence" value="ECO:0007669"/>
    <property type="project" value="UniProtKB-SubCell"/>
</dbReference>
<evidence type="ECO:0000256" key="4">
    <source>
        <dbReference type="ARBA" id="ARBA00022692"/>
    </source>
</evidence>
<dbReference type="InterPro" id="IPR001509">
    <property type="entry name" value="Epimerase_deHydtase"/>
</dbReference>
<dbReference type="Gramene" id="KCW78281">
    <property type="protein sequence ID" value="KCW78281"/>
    <property type="gene ID" value="EUGRSUZ_D02464"/>
</dbReference>
<evidence type="ECO:0000256" key="12">
    <source>
        <dbReference type="ARBA" id="ARBA00066697"/>
    </source>
</evidence>
<dbReference type="STRING" id="71139.A0A059CJB4"/>
<name>A0A059CJB4_EUCGR</name>
<dbReference type="SUPFAM" id="SSF51735">
    <property type="entry name" value="NAD(P)-binding Rossmann-fold domains"/>
    <property type="match status" value="1"/>
</dbReference>
<evidence type="ECO:0000313" key="15">
    <source>
        <dbReference type="EMBL" id="KCW78281.1"/>
    </source>
</evidence>
<dbReference type="EMBL" id="KK198756">
    <property type="protein sequence ID" value="KCW78281.1"/>
    <property type="molecule type" value="Genomic_DNA"/>
</dbReference>
<dbReference type="GO" id="GO:0050378">
    <property type="term" value="F:UDP-glucuronate 4-epimerase activity"/>
    <property type="evidence" value="ECO:0007669"/>
    <property type="project" value="UniProtKB-EC"/>
</dbReference>
<dbReference type="AlphaFoldDB" id="A0A059CJB4"/>
<evidence type="ECO:0000256" key="9">
    <source>
        <dbReference type="ARBA" id="ARBA00023235"/>
    </source>
</evidence>
<evidence type="ECO:0000256" key="13">
    <source>
        <dbReference type="SAM" id="Phobius"/>
    </source>
</evidence>
<dbReference type="PRINTS" id="PR01713">
    <property type="entry name" value="NUCEPIMERASE"/>
</dbReference>
<proteinExistence type="inferred from homology"/>
<keyword evidence="8 13" id="KW-0472">Membrane</keyword>
<dbReference type="Pfam" id="PF01370">
    <property type="entry name" value="Epimerase"/>
    <property type="match status" value="1"/>
</dbReference>
<dbReference type="KEGG" id="egr:104442249"/>
<evidence type="ECO:0000256" key="2">
    <source>
        <dbReference type="ARBA" id="ARBA00007637"/>
    </source>
</evidence>
<gene>
    <name evidence="15" type="ORF">EUGRSUZ_D02464</name>
</gene>
<feature type="domain" description="NAD-dependent epimerase/dehydratase" evidence="14">
    <location>
        <begin position="99"/>
        <end position="336"/>
    </location>
</feature>
<keyword evidence="7" id="KW-0333">Golgi apparatus</keyword>
<dbReference type="InterPro" id="IPR036291">
    <property type="entry name" value="NAD(P)-bd_dom_sf"/>
</dbReference>
<organism evidence="15">
    <name type="scientific">Eucalyptus grandis</name>
    <name type="common">Flooded gum</name>
    <dbReference type="NCBI Taxonomy" id="71139"/>
    <lineage>
        <taxon>Eukaryota</taxon>
        <taxon>Viridiplantae</taxon>
        <taxon>Streptophyta</taxon>
        <taxon>Embryophyta</taxon>
        <taxon>Tracheophyta</taxon>
        <taxon>Spermatophyta</taxon>
        <taxon>Magnoliopsida</taxon>
        <taxon>eudicotyledons</taxon>
        <taxon>Gunneridae</taxon>
        <taxon>Pentapetalae</taxon>
        <taxon>rosids</taxon>
        <taxon>malvids</taxon>
        <taxon>Myrtales</taxon>
        <taxon>Myrtaceae</taxon>
        <taxon>Myrtoideae</taxon>
        <taxon>Eucalypteae</taxon>
        <taxon>Eucalyptus</taxon>
    </lineage>
</organism>
<evidence type="ECO:0000256" key="5">
    <source>
        <dbReference type="ARBA" id="ARBA00022989"/>
    </source>
</evidence>
<evidence type="ECO:0000256" key="7">
    <source>
        <dbReference type="ARBA" id="ARBA00023034"/>
    </source>
</evidence>
<keyword evidence="6" id="KW-0520">NAD</keyword>
<comment type="subcellular location">
    <subcellularLocation>
        <location evidence="1">Golgi apparatus</location>
        <location evidence="1">Golgi stack membrane</location>
        <topology evidence="1">Multi-pass membrane protein</topology>
    </subcellularLocation>
</comment>
<keyword evidence="4 13" id="KW-0812">Transmembrane</keyword>
<dbReference type="OMA" id="GCRHNKV"/>
<dbReference type="FunFam" id="3.40.50.720:FF:000198">
    <property type="entry name" value="UDP-glucuronate 4-epimerase 3"/>
    <property type="match status" value="1"/>
</dbReference>
<dbReference type="InParanoid" id="A0A059CJB4"/>
<keyword evidence="10" id="KW-0119">Carbohydrate metabolism</keyword>
<dbReference type="GO" id="GO:0016854">
    <property type="term" value="F:racemase and epimerase activity"/>
    <property type="evidence" value="ECO:0000318"/>
    <property type="project" value="GO_Central"/>
</dbReference>
<comment type="subunit">
    <text evidence="3">Homodimer.</text>
</comment>
<dbReference type="OrthoDB" id="202470at2759"/>
<comment type="similarity">
    <text evidence="2">Belongs to the NAD(P)-dependent epimerase/dehydratase family.</text>
</comment>
<keyword evidence="5 13" id="KW-1133">Transmembrane helix</keyword>
<sequence>MKQISHLDDIPSTPGKFKMDKSPYNRLRWHSSLAKLTFWSFIFLALIFIFFFRSPSSSAPQSLSDPSRRYLQNYSWGGAAWEKRVRSSARIRSRNGMSVLVTGAAGFVGTHVSAALKRRGDGVLGLDNFNDYYDPSLKRARQALLERAGVFIVEGDINDEALLRKLFEVVAFTHVMHLAAQAGVRYAMENPSSYVHSNIAGLVSLLEVCKSANPQPAIVWASSSSVYGLNTKVPFSEKDRTDQPASLYAATKKAGEEIAHTYNHIYGLSLTGLRFFTVYGPWGRPDMAYFFFTRDILKGKSISIFEAANHGTVARDFTYIDDIVRGCLAALDTAEKSTGSGGKKKGPAQLRVYNLGNTSPVPVSDLVSILERLLKLKAKRNILRLPRNGDVQYTHANISLAQRELGYKPTTDLQSGLKKFVRWYLRFYADGKKSGV</sequence>
<comment type="catalytic activity">
    <reaction evidence="11">
        <text>UDP-alpha-D-glucuronate = UDP-alpha-D-galacturonate</text>
        <dbReference type="Rhea" id="RHEA:11404"/>
        <dbReference type="ChEBI" id="CHEBI:57635"/>
        <dbReference type="ChEBI" id="CHEBI:58052"/>
        <dbReference type="EC" id="5.1.3.6"/>
    </reaction>
</comment>
<evidence type="ECO:0000256" key="3">
    <source>
        <dbReference type="ARBA" id="ARBA00011738"/>
    </source>
</evidence>
<reference evidence="15" key="1">
    <citation type="submission" date="2013-07" db="EMBL/GenBank/DDBJ databases">
        <title>The genome of Eucalyptus grandis.</title>
        <authorList>
            <person name="Schmutz J."/>
            <person name="Hayes R."/>
            <person name="Myburg A."/>
            <person name="Tuskan G."/>
            <person name="Grattapaglia D."/>
            <person name="Rokhsar D.S."/>
        </authorList>
    </citation>
    <scope>NUCLEOTIDE SEQUENCE</scope>
    <source>
        <tissue evidence="15">Leaf extractions</tissue>
    </source>
</reference>
<evidence type="ECO:0000256" key="1">
    <source>
        <dbReference type="ARBA" id="ARBA00004205"/>
    </source>
</evidence>
<evidence type="ECO:0000256" key="11">
    <source>
        <dbReference type="ARBA" id="ARBA00050136"/>
    </source>
</evidence>
<evidence type="ECO:0000259" key="14">
    <source>
        <dbReference type="Pfam" id="PF01370"/>
    </source>
</evidence>
<evidence type="ECO:0000256" key="10">
    <source>
        <dbReference type="ARBA" id="ARBA00023277"/>
    </source>
</evidence>
<dbReference type="Gene3D" id="3.40.50.720">
    <property type="entry name" value="NAD(P)-binding Rossmann-like Domain"/>
    <property type="match status" value="1"/>
</dbReference>